<evidence type="ECO:0000256" key="1">
    <source>
        <dbReference type="ARBA" id="ARBA00022596"/>
    </source>
</evidence>
<dbReference type="RefSeq" id="WP_100905221.1">
    <property type="nucleotide sequence ID" value="NZ_CP017766.1"/>
</dbReference>
<dbReference type="GeneID" id="35120710"/>
<evidence type="ECO:0000313" key="3">
    <source>
        <dbReference type="Proteomes" id="UP000232806"/>
    </source>
</evidence>
<evidence type="ECO:0000313" key="2">
    <source>
        <dbReference type="EMBL" id="AUB55241.1"/>
    </source>
</evidence>
<evidence type="ECO:0008006" key="4">
    <source>
        <dbReference type="Google" id="ProtNLM"/>
    </source>
</evidence>
<sequence length="167" mass="19115">MLLMITVDDLPTEGLPYVIERTMERGAKNIHVLNGITKKGRVEYIFLVEVTEKKLEDISAFLALELGTLGMKIFHTDHIMLPFEIITRKVTVETNTNQFEAEVRVKYLKNDYEQIISLKAEYEDIKKIALNLESKGIQISLSKLKTIIEAEAYKKALSEENIKISVN</sequence>
<name>A0A2H4VAY7_9EURY</name>
<dbReference type="Gene3D" id="3.10.20.300">
    <property type="entry name" value="mk0293 like domain"/>
    <property type="match status" value="1"/>
</dbReference>
<organism evidence="2 3">
    <name type="scientific">Methanobacterium subterraneum</name>
    <dbReference type="NCBI Taxonomy" id="59277"/>
    <lineage>
        <taxon>Archaea</taxon>
        <taxon>Methanobacteriati</taxon>
        <taxon>Methanobacteriota</taxon>
        <taxon>Methanomada group</taxon>
        <taxon>Methanobacteria</taxon>
        <taxon>Methanobacteriales</taxon>
        <taxon>Methanobacteriaceae</taxon>
        <taxon>Methanobacterium</taxon>
    </lineage>
</organism>
<proteinExistence type="predicted"/>
<dbReference type="AlphaFoldDB" id="A0A2H4VAY7"/>
<protein>
    <recommendedName>
        <fullName evidence="4">DUF111 family protein</fullName>
    </recommendedName>
</protein>
<dbReference type="Pfam" id="PF01969">
    <property type="entry name" value="Ni_insertion"/>
    <property type="match status" value="1"/>
</dbReference>
<reference evidence="2 3" key="1">
    <citation type="submission" date="2016-10" db="EMBL/GenBank/DDBJ databases">
        <title>Comparative genomics between deep and shallow subseafloor isolates.</title>
        <authorList>
            <person name="Ishii S."/>
            <person name="Miller J.R."/>
            <person name="Sutton G."/>
            <person name="Suzuki S."/>
            <person name="Methe B."/>
            <person name="Inagaki F."/>
            <person name="Imachi H."/>
        </authorList>
    </citation>
    <scope>NUCLEOTIDE SEQUENCE [LARGE SCALE GENOMIC DNA]</scope>
    <source>
        <strain evidence="2 3">MO-MB1</strain>
    </source>
</reference>
<dbReference type="PANTHER" id="PTHR36566:SF1">
    <property type="entry name" value="PYRIDINIUM-3,5-BISTHIOCARBOXYLIC ACID MONONUCLEOTIDE NICKEL INSERTION PROTEIN"/>
    <property type="match status" value="1"/>
</dbReference>
<dbReference type="Gene3D" id="3.30.70.1380">
    <property type="entry name" value="Transcriptional regulatory protein pf0864 domain like"/>
    <property type="match status" value="1"/>
</dbReference>
<dbReference type="OrthoDB" id="132449at2157"/>
<dbReference type="EMBL" id="CP017766">
    <property type="protein sequence ID" value="AUB55241.1"/>
    <property type="molecule type" value="Genomic_DNA"/>
</dbReference>
<keyword evidence="1" id="KW-0533">Nickel</keyword>
<gene>
    <name evidence="2" type="ORF">BK007_03905</name>
</gene>
<dbReference type="Proteomes" id="UP000232806">
    <property type="component" value="Chromosome"/>
</dbReference>
<dbReference type="InterPro" id="IPR002822">
    <property type="entry name" value="Ni_insertion"/>
</dbReference>
<accession>A0A2H4VAY7</accession>
<dbReference type="PANTHER" id="PTHR36566">
    <property type="entry name" value="NICKEL INSERTION PROTEIN-RELATED"/>
    <property type="match status" value="1"/>
</dbReference>